<dbReference type="PANTHER" id="PTHR35145">
    <property type="entry name" value="CYTOPLASMIC PROTEIN-RELATED"/>
    <property type="match status" value="1"/>
</dbReference>
<evidence type="ECO:0000313" key="1">
    <source>
        <dbReference type="EMBL" id="VYU17760.1"/>
    </source>
</evidence>
<dbReference type="AlphaFoldDB" id="A0A6N3CM07"/>
<dbReference type="InterPro" id="IPR007351">
    <property type="entry name" value="YjbR"/>
</dbReference>
<evidence type="ECO:0008006" key="2">
    <source>
        <dbReference type="Google" id="ProtNLM"/>
    </source>
</evidence>
<dbReference type="InterPro" id="IPR058532">
    <property type="entry name" value="YjbR/MT2646/Rv2570-like"/>
</dbReference>
<dbReference type="Pfam" id="PF04237">
    <property type="entry name" value="YjbR"/>
    <property type="match status" value="1"/>
</dbReference>
<gene>
    <name evidence="1" type="ORF">ECLFYP2_02649</name>
</gene>
<organism evidence="1">
    <name type="scientific">Enterococcus casseliflavus</name>
    <name type="common">Enterococcus flavescens</name>
    <dbReference type="NCBI Taxonomy" id="37734"/>
    <lineage>
        <taxon>Bacteria</taxon>
        <taxon>Bacillati</taxon>
        <taxon>Bacillota</taxon>
        <taxon>Bacilli</taxon>
        <taxon>Lactobacillales</taxon>
        <taxon>Enterococcaceae</taxon>
        <taxon>Enterococcus</taxon>
    </lineage>
</organism>
<reference evidence="1" key="1">
    <citation type="submission" date="2019-11" db="EMBL/GenBank/DDBJ databases">
        <authorList>
            <person name="Feng L."/>
        </authorList>
    </citation>
    <scope>NUCLEOTIDE SEQUENCE</scope>
    <source>
        <strain evidence="1">ECasseliflavusLFYP2</strain>
    </source>
</reference>
<accession>A0A6N3CM07</accession>
<dbReference type="Gene3D" id="3.90.1150.30">
    <property type="match status" value="1"/>
</dbReference>
<dbReference type="PANTHER" id="PTHR35145:SF1">
    <property type="entry name" value="CYTOPLASMIC PROTEIN"/>
    <property type="match status" value="1"/>
</dbReference>
<sequence length="145" mass="16545">MAILIAESGGNTMSTSIEEKIAKKMQRFQAFGEGLPGAKVYYREDWDAIYFDLVGKQFGIMSPQPEETAFLTLKNLPEVNETLREQFPDVIIPGYYANKTHWNTIKLASDALMEENIEQMILVSYDLVKQKLTKKQKSELENSES</sequence>
<dbReference type="SUPFAM" id="SSF142906">
    <property type="entry name" value="YjbR-like"/>
    <property type="match status" value="1"/>
</dbReference>
<dbReference type="EMBL" id="CACRTX010000009">
    <property type="protein sequence ID" value="VYU17760.1"/>
    <property type="molecule type" value="Genomic_DNA"/>
</dbReference>
<protein>
    <recommendedName>
        <fullName evidence="2">MmcQ/YjbR family DNA-binding protein</fullName>
    </recommendedName>
</protein>
<proteinExistence type="predicted"/>
<dbReference type="InterPro" id="IPR038056">
    <property type="entry name" value="YjbR-like_sf"/>
</dbReference>
<name>A0A6N3CM07_ENTCA</name>